<dbReference type="EMBL" id="CP012836">
    <property type="protein sequence ID" value="AMQ58046.1"/>
    <property type="molecule type" value="Genomic_DNA"/>
</dbReference>
<evidence type="ECO:0000313" key="2">
    <source>
        <dbReference type="Proteomes" id="UP000073816"/>
    </source>
</evidence>
<dbReference type="AlphaFoldDB" id="A0A142ESE1"/>
<organism evidence="1 2">
    <name type="scientific">Algoriphagus sanaruensis</name>
    <dbReference type="NCBI Taxonomy" id="1727163"/>
    <lineage>
        <taxon>Bacteria</taxon>
        <taxon>Pseudomonadati</taxon>
        <taxon>Bacteroidota</taxon>
        <taxon>Cytophagia</taxon>
        <taxon>Cytophagales</taxon>
        <taxon>Cyclobacteriaceae</taxon>
        <taxon>Algoriphagus</taxon>
    </lineage>
</organism>
<dbReference type="KEGG" id="alm:AO498_16457"/>
<accession>A0A142ESE1</accession>
<name>A0A142ESE1_9BACT</name>
<reference evidence="2" key="1">
    <citation type="submission" date="2015-09" db="EMBL/GenBank/DDBJ databases">
        <title>Complete sequence of Algoriphagus sp. M8-2.</title>
        <authorList>
            <person name="Shintani M."/>
        </authorList>
    </citation>
    <scope>NUCLEOTIDE SEQUENCE [LARGE SCALE GENOMIC DNA]</scope>
    <source>
        <strain evidence="2">M8-2</strain>
    </source>
</reference>
<evidence type="ECO:0000313" key="1">
    <source>
        <dbReference type="EMBL" id="AMQ58046.1"/>
    </source>
</evidence>
<keyword evidence="2" id="KW-1185">Reference proteome</keyword>
<reference evidence="1 2" key="2">
    <citation type="journal article" date="2016" name="Genome Announc.">
        <title>Complete Genome Sequence of Algoriphagus sp. Strain M8-2, Isolated from a Brackish Lake.</title>
        <authorList>
            <person name="Muraguchi Y."/>
            <person name="Kushimoto K."/>
            <person name="Ohtsubo Y."/>
            <person name="Suzuki T."/>
            <person name="Dohra H."/>
            <person name="Kimbara K."/>
            <person name="Shintani M."/>
        </authorList>
    </citation>
    <scope>NUCLEOTIDE SEQUENCE [LARGE SCALE GENOMIC DNA]</scope>
    <source>
        <strain evidence="1 2">M8-2</strain>
    </source>
</reference>
<sequence length="37" mass="4294">MIRIMFSEAFGQSFAGMTNVESVFRPRKKYVEITGHK</sequence>
<gene>
    <name evidence="1" type="ORF">AO498_16457</name>
</gene>
<protein>
    <submittedName>
        <fullName evidence="1">Uncharacterized protein</fullName>
    </submittedName>
</protein>
<dbReference type="Proteomes" id="UP000073816">
    <property type="component" value="Chromosome"/>
</dbReference>
<proteinExistence type="predicted"/>